<protein>
    <recommendedName>
        <fullName evidence="8">DNA mismatch repair protein S5 domain-containing protein</fullName>
    </recommendedName>
</protein>
<organism evidence="9 10">
    <name type="scientific">Cyclotella cryptica</name>
    <dbReference type="NCBI Taxonomy" id="29204"/>
    <lineage>
        <taxon>Eukaryota</taxon>
        <taxon>Sar</taxon>
        <taxon>Stramenopiles</taxon>
        <taxon>Ochrophyta</taxon>
        <taxon>Bacillariophyta</taxon>
        <taxon>Coscinodiscophyceae</taxon>
        <taxon>Thalassiosirophycidae</taxon>
        <taxon>Stephanodiscales</taxon>
        <taxon>Stephanodiscaceae</taxon>
        <taxon>Cyclotella</taxon>
    </lineage>
</organism>
<name>A0ABD3P753_9STRA</name>
<evidence type="ECO:0000256" key="3">
    <source>
        <dbReference type="ARBA" id="ARBA00006082"/>
    </source>
</evidence>
<accession>A0ABD3P753</accession>
<evidence type="ECO:0000256" key="5">
    <source>
        <dbReference type="ARBA" id="ARBA00023204"/>
    </source>
</evidence>
<dbReference type="PROSITE" id="PS00058">
    <property type="entry name" value="DNA_MISMATCH_REPAIR_1"/>
    <property type="match status" value="1"/>
</dbReference>
<dbReference type="InterPro" id="IPR038973">
    <property type="entry name" value="MutL/Mlh/Pms-like"/>
</dbReference>
<dbReference type="InterPro" id="IPR014762">
    <property type="entry name" value="DNA_mismatch_repair_CS"/>
</dbReference>
<dbReference type="Pfam" id="PF01119">
    <property type="entry name" value="DNA_mis_repair"/>
    <property type="match status" value="1"/>
</dbReference>
<feature type="region of interest" description="Disordered" evidence="7">
    <location>
        <begin position="506"/>
        <end position="562"/>
    </location>
</feature>
<dbReference type="GO" id="GO:0006281">
    <property type="term" value="P:DNA repair"/>
    <property type="evidence" value="ECO:0007669"/>
    <property type="project" value="UniProtKB-KW"/>
</dbReference>
<dbReference type="Proteomes" id="UP001516023">
    <property type="component" value="Unassembled WGS sequence"/>
</dbReference>
<keyword evidence="4" id="KW-0227">DNA damage</keyword>
<gene>
    <name evidence="9" type="ORF">HJC23_012736</name>
</gene>
<feature type="compositionally biased region" description="Polar residues" evidence="7">
    <location>
        <begin position="330"/>
        <end position="352"/>
    </location>
</feature>
<dbReference type="Gene3D" id="3.30.565.10">
    <property type="entry name" value="Histidine kinase-like ATPase, C-terminal domain"/>
    <property type="match status" value="1"/>
</dbReference>
<dbReference type="Gene3D" id="3.30.230.10">
    <property type="match status" value="1"/>
</dbReference>
<feature type="compositionally biased region" description="Low complexity" evidence="7">
    <location>
        <begin position="506"/>
        <end position="517"/>
    </location>
</feature>
<dbReference type="FunFam" id="3.30.230.10:FF:000014">
    <property type="entry name" value="DNA mismatch repair protein Mlh1"/>
    <property type="match status" value="1"/>
</dbReference>
<feature type="domain" description="DNA mismatch repair protein S5" evidence="8">
    <location>
        <begin position="314"/>
        <end position="462"/>
    </location>
</feature>
<dbReference type="GO" id="GO:0005634">
    <property type="term" value="C:nucleus"/>
    <property type="evidence" value="ECO:0007669"/>
    <property type="project" value="UniProtKB-SubCell"/>
</dbReference>
<dbReference type="Pfam" id="PF13589">
    <property type="entry name" value="HATPase_c_3"/>
    <property type="match status" value="1"/>
</dbReference>
<dbReference type="InterPro" id="IPR032189">
    <property type="entry name" value="Mlh1_C"/>
</dbReference>
<feature type="region of interest" description="Disordered" evidence="7">
    <location>
        <begin position="329"/>
        <end position="353"/>
    </location>
</feature>
<dbReference type="NCBIfam" id="TIGR00585">
    <property type="entry name" value="mutl"/>
    <property type="match status" value="1"/>
</dbReference>
<sequence length="939" mass="102152">MPPKILPLPPQTIDLIAAGEVIQRPSAIIKELIENSLDASSTSIDVHANGLDVTVSDNGCGIDRECLKLACTRFATSKITDFEDLRRVKTFGFRGEALASCSMVGRVGITSRVRGARCAYRMNFRDGAPVNDLLGVGGEVEAKPCAGKEGTTIQVQDLFYNVPSRRRAMEGRRNEREEYERILAVVQRYAVHEARRGVGFMCRGAGKGGKQCDLNTQSLGSVKKVMEKRKRVDDTCDEKSFDDDEIAAVKEVIGHVFGGDLTRELLSLSAGEGDVSAVGLLALKAMARLNDAECFKDEKKSCTDTELDAESMEAVGVHNRTLAEEMMMGTSKSNADNKSVTPSKSQESSVLDDSTAKSPELAFAYKATGLITNSSYSVPKSSAAFLLFINDRLVESPSLRRAVESIYSDTLPRGGKPFVYLSLELPGPHVDVNVHPTKKEVALLHEDRLCDALAAAVREVIGSATSSRTFLVAGSGALLCPEEKKGKSQVQTVLLSKKAELADKSSTVLSSQLTTTSSDEEPDDYSKVPNEEPLEAAPKVKRKFDPDESKPSSAKKTCDPSRLVRTNRAALAGALEPFLVKKERNETVHSDVASTSNGTKSILHEPGCPVASQTAPDMTVPGAFASAICRCQVQGGDTLPSISNPVTVRSNPANVMRPRKVTPTECDYDSITKLRAEISSRNHQGLNETLRGSTYVGAVSRSRSLIQSGIDLLMINHRELAREMFYQLALLQFSGMPMAELGGGGVDVMAVIAHLLEASETEDLEEVTDLKVSKTNLSLARQATSCLAEKAPMLEEYFSIRFEWRDVQRQSQRQALFLTGLPIVLDGHSPQPHALSLFLFRLATEVDWTTELPCFQGICAEIGSYYAELPVASSVESFPVAHSNNQNMELIEDEAKSYVKHILFPAIAHLVVPPKDFATNGTVLKLANLTSLYKVFERC</sequence>
<dbReference type="SUPFAM" id="SSF55874">
    <property type="entry name" value="ATPase domain of HSP90 chaperone/DNA topoisomerase II/histidine kinase"/>
    <property type="match status" value="1"/>
</dbReference>
<dbReference type="SUPFAM" id="SSF54211">
    <property type="entry name" value="Ribosomal protein S5 domain 2-like"/>
    <property type="match status" value="1"/>
</dbReference>
<evidence type="ECO:0000256" key="7">
    <source>
        <dbReference type="SAM" id="MobiDB-lite"/>
    </source>
</evidence>
<comment type="subcellular location">
    <subcellularLocation>
        <location evidence="1">Nucleus</location>
    </subcellularLocation>
    <subcellularLocation>
        <location evidence="2">Plastid</location>
        <location evidence="2">Chloroplast</location>
    </subcellularLocation>
</comment>
<dbReference type="InterPro" id="IPR020568">
    <property type="entry name" value="Ribosomal_Su5_D2-typ_SF"/>
</dbReference>
<evidence type="ECO:0000256" key="1">
    <source>
        <dbReference type="ARBA" id="ARBA00004123"/>
    </source>
</evidence>
<dbReference type="AlphaFoldDB" id="A0ABD3P753"/>
<proteinExistence type="inferred from homology"/>
<evidence type="ECO:0000259" key="8">
    <source>
        <dbReference type="SMART" id="SM01340"/>
    </source>
</evidence>
<keyword evidence="10" id="KW-1185">Reference proteome</keyword>
<dbReference type="GO" id="GO:0009507">
    <property type="term" value="C:chloroplast"/>
    <property type="evidence" value="ECO:0007669"/>
    <property type="project" value="UniProtKB-SubCell"/>
</dbReference>
<dbReference type="FunFam" id="3.30.565.10:FF:000003">
    <property type="entry name" value="DNA mismatch repair endonuclease MutL"/>
    <property type="match status" value="1"/>
</dbReference>
<dbReference type="EMBL" id="JABMIG020000243">
    <property type="protein sequence ID" value="KAL3784104.1"/>
    <property type="molecule type" value="Genomic_DNA"/>
</dbReference>
<evidence type="ECO:0000313" key="10">
    <source>
        <dbReference type="Proteomes" id="UP001516023"/>
    </source>
</evidence>
<comment type="similarity">
    <text evidence="3">Belongs to the DNA mismatch repair MutL/HexB family.</text>
</comment>
<dbReference type="InterPro" id="IPR013507">
    <property type="entry name" value="DNA_mismatch_S5_2-like"/>
</dbReference>
<dbReference type="InterPro" id="IPR014721">
    <property type="entry name" value="Ribsml_uS5_D2-typ_fold_subgr"/>
</dbReference>
<evidence type="ECO:0000313" key="9">
    <source>
        <dbReference type="EMBL" id="KAL3784104.1"/>
    </source>
</evidence>
<evidence type="ECO:0000256" key="4">
    <source>
        <dbReference type="ARBA" id="ARBA00022763"/>
    </source>
</evidence>
<dbReference type="PANTHER" id="PTHR10073">
    <property type="entry name" value="DNA MISMATCH REPAIR PROTEIN MLH, PMS, MUTL"/>
    <property type="match status" value="1"/>
</dbReference>
<evidence type="ECO:0000256" key="2">
    <source>
        <dbReference type="ARBA" id="ARBA00004229"/>
    </source>
</evidence>
<evidence type="ECO:0000256" key="6">
    <source>
        <dbReference type="ARBA" id="ARBA00023242"/>
    </source>
</evidence>
<dbReference type="CDD" id="cd16926">
    <property type="entry name" value="HATPase_MutL-MLH-PMS-like"/>
    <property type="match status" value="1"/>
</dbReference>
<dbReference type="InterPro" id="IPR002099">
    <property type="entry name" value="MutL/Mlh/PMS"/>
</dbReference>
<reference evidence="9 10" key="1">
    <citation type="journal article" date="2020" name="G3 (Bethesda)">
        <title>Improved Reference Genome for Cyclotella cryptica CCMP332, a Model for Cell Wall Morphogenesis, Salinity Adaptation, and Lipid Production in Diatoms (Bacillariophyta).</title>
        <authorList>
            <person name="Roberts W.R."/>
            <person name="Downey K.M."/>
            <person name="Ruck E.C."/>
            <person name="Traller J.C."/>
            <person name="Alverson A.J."/>
        </authorList>
    </citation>
    <scope>NUCLEOTIDE SEQUENCE [LARGE SCALE GENOMIC DNA]</scope>
    <source>
        <strain evidence="9 10">CCMP332</strain>
    </source>
</reference>
<dbReference type="SMART" id="SM01340">
    <property type="entry name" value="DNA_mis_repair"/>
    <property type="match status" value="1"/>
</dbReference>
<dbReference type="PANTHER" id="PTHR10073:SF12">
    <property type="entry name" value="DNA MISMATCH REPAIR PROTEIN MLH1"/>
    <property type="match status" value="1"/>
</dbReference>
<keyword evidence="6" id="KW-0539">Nucleus</keyword>
<dbReference type="InterPro" id="IPR036890">
    <property type="entry name" value="HATPase_C_sf"/>
</dbReference>
<comment type="caution">
    <text evidence="9">The sequence shown here is derived from an EMBL/GenBank/DDBJ whole genome shotgun (WGS) entry which is preliminary data.</text>
</comment>
<keyword evidence="5" id="KW-0234">DNA repair</keyword>
<dbReference type="Pfam" id="PF16413">
    <property type="entry name" value="Mlh1_C"/>
    <property type="match status" value="1"/>
</dbReference>